<evidence type="ECO:0000313" key="2">
    <source>
        <dbReference type="Proteomes" id="UP001145069"/>
    </source>
</evidence>
<keyword evidence="2" id="KW-1185">Reference proteome</keyword>
<proteinExistence type="predicted"/>
<organism evidence="1 2">
    <name type="scientific">Aquibacillus salsiterrae</name>
    <dbReference type="NCBI Taxonomy" id="2950439"/>
    <lineage>
        <taxon>Bacteria</taxon>
        <taxon>Bacillati</taxon>
        <taxon>Bacillota</taxon>
        <taxon>Bacilli</taxon>
        <taxon>Bacillales</taxon>
        <taxon>Bacillaceae</taxon>
        <taxon>Aquibacillus</taxon>
    </lineage>
</organism>
<accession>A0A9X3WDD9</accession>
<sequence>MTNNRYHCCATCINFRIERKESGDKRIYCKRLGFDTKSSYQFNCWDPKERVKKAMAKHS</sequence>
<comment type="caution">
    <text evidence="1">The sequence shown here is derived from an EMBL/GenBank/DDBJ whole genome shotgun (WGS) entry which is preliminary data.</text>
</comment>
<protein>
    <submittedName>
        <fullName evidence="1">Uncharacterized protein</fullName>
    </submittedName>
</protein>
<dbReference type="RefSeq" id="WP_272446637.1">
    <property type="nucleotide sequence ID" value="NZ_JAMQKC010000010.1"/>
</dbReference>
<dbReference type="EMBL" id="JAMQKC010000010">
    <property type="protein sequence ID" value="MDC3417567.1"/>
    <property type="molecule type" value="Genomic_DNA"/>
</dbReference>
<name>A0A9X3WDD9_9BACI</name>
<evidence type="ECO:0000313" key="1">
    <source>
        <dbReference type="EMBL" id="MDC3417567.1"/>
    </source>
</evidence>
<dbReference type="Proteomes" id="UP001145069">
    <property type="component" value="Unassembled WGS sequence"/>
</dbReference>
<gene>
    <name evidence="1" type="ORF">NC799_11735</name>
</gene>
<reference evidence="1" key="1">
    <citation type="submission" date="2022-06" db="EMBL/GenBank/DDBJ databases">
        <title>Aquibacillus sp. a new bacterium isolated from soil saline samples.</title>
        <authorList>
            <person name="Galisteo C."/>
            <person name="De La Haba R."/>
            <person name="Sanchez-Porro C."/>
            <person name="Ventosa A."/>
        </authorList>
    </citation>
    <scope>NUCLEOTIDE SEQUENCE</scope>
    <source>
        <strain evidence="1">3ASR75-54</strain>
    </source>
</reference>
<dbReference type="AlphaFoldDB" id="A0A9X3WDD9"/>